<protein>
    <submittedName>
        <fullName evidence="1">Uncharacterized protein</fullName>
    </submittedName>
</protein>
<reference evidence="1" key="1">
    <citation type="submission" date="2018-02" db="EMBL/GenBank/DDBJ databases">
        <title>Rhizophora mucronata_Transcriptome.</title>
        <authorList>
            <person name="Meera S.P."/>
            <person name="Sreeshan A."/>
            <person name="Augustine A."/>
        </authorList>
    </citation>
    <scope>NUCLEOTIDE SEQUENCE</scope>
    <source>
        <tissue evidence="1">Leaf</tissue>
    </source>
</reference>
<name>A0A2P2NP35_RHIMU</name>
<evidence type="ECO:0000313" key="1">
    <source>
        <dbReference type="EMBL" id="MBX44278.1"/>
    </source>
</evidence>
<dbReference type="EMBL" id="GGEC01063794">
    <property type="protein sequence ID" value="MBX44278.1"/>
    <property type="molecule type" value="Transcribed_RNA"/>
</dbReference>
<organism evidence="1">
    <name type="scientific">Rhizophora mucronata</name>
    <name type="common">Asiatic mangrove</name>
    <dbReference type="NCBI Taxonomy" id="61149"/>
    <lineage>
        <taxon>Eukaryota</taxon>
        <taxon>Viridiplantae</taxon>
        <taxon>Streptophyta</taxon>
        <taxon>Embryophyta</taxon>
        <taxon>Tracheophyta</taxon>
        <taxon>Spermatophyta</taxon>
        <taxon>Magnoliopsida</taxon>
        <taxon>eudicotyledons</taxon>
        <taxon>Gunneridae</taxon>
        <taxon>Pentapetalae</taxon>
        <taxon>rosids</taxon>
        <taxon>fabids</taxon>
        <taxon>Malpighiales</taxon>
        <taxon>Rhizophoraceae</taxon>
        <taxon>Rhizophora</taxon>
    </lineage>
</organism>
<accession>A0A2P2NP35</accession>
<sequence>MIIIICCCRTATPSIACLLLDKSNRVPLEKLSMH</sequence>
<dbReference type="AlphaFoldDB" id="A0A2P2NP35"/>
<proteinExistence type="predicted"/>